<organism evidence="1 2">
    <name type="scientific">Faecalibacterium prausnitzii</name>
    <dbReference type="NCBI Taxonomy" id="853"/>
    <lineage>
        <taxon>Bacteria</taxon>
        <taxon>Bacillati</taxon>
        <taxon>Bacillota</taxon>
        <taxon>Clostridia</taxon>
        <taxon>Eubacteriales</taxon>
        <taxon>Oscillospiraceae</taxon>
        <taxon>Faecalibacterium</taxon>
    </lineage>
</organism>
<name>A0A6A8KIS4_9FIRM</name>
<dbReference type="EMBL" id="WKQE01000026">
    <property type="protein sequence ID" value="MSC81849.1"/>
    <property type="molecule type" value="Genomic_DNA"/>
</dbReference>
<comment type="caution">
    <text evidence="1">The sequence shown here is derived from an EMBL/GenBank/DDBJ whole genome shotgun (WGS) entry which is preliminary data.</text>
</comment>
<evidence type="ECO:0000313" key="2">
    <source>
        <dbReference type="Proteomes" id="UP000477010"/>
    </source>
</evidence>
<gene>
    <name evidence="1" type="ORF">GKD85_13765</name>
</gene>
<evidence type="ECO:0000313" key="1">
    <source>
        <dbReference type="EMBL" id="MSC81849.1"/>
    </source>
</evidence>
<accession>A0A6A8KIS4</accession>
<protein>
    <submittedName>
        <fullName evidence="1">Uncharacterized protein</fullName>
    </submittedName>
</protein>
<dbReference type="RefSeq" id="WP_154252743.1">
    <property type="nucleotide sequence ID" value="NZ_DAWEQT010000152.1"/>
</dbReference>
<dbReference type="AlphaFoldDB" id="A0A6A8KIS4"/>
<dbReference type="Proteomes" id="UP000477010">
    <property type="component" value="Unassembled WGS sequence"/>
</dbReference>
<sequence length="174" mass="19673">MKLHFLSRQTGCTRSFFTPQPPGCGKGGKSTAFMRVLSPKTTTENCMDYPFWNELFTFSTGFSTVFVKKKRSFQRCFPPFPHSFPHLTKESPIQAVMDAAAFWKFVGKNVGNLPFIKKKVEGFSFVFTVYSGLRVCFSPIWNFAPGSFPQTAGEKSPVWKTDTNGDFPHCFYPG</sequence>
<proteinExistence type="predicted"/>
<reference evidence="1 2" key="1">
    <citation type="journal article" date="2019" name="Nat. Med.">
        <title>A library of human gut bacterial isolates paired with longitudinal multiomics data enables mechanistic microbiome research.</title>
        <authorList>
            <person name="Poyet M."/>
            <person name="Groussin M."/>
            <person name="Gibbons S.M."/>
            <person name="Avila-Pacheco J."/>
            <person name="Jiang X."/>
            <person name="Kearney S.M."/>
            <person name="Perrotta A.R."/>
            <person name="Berdy B."/>
            <person name="Zhao S."/>
            <person name="Lieberman T.D."/>
            <person name="Swanson P.K."/>
            <person name="Smith M."/>
            <person name="Roesemann S."/>
            <person name="Alexander J.E."/>
            <person name="Rich S.A."/>
            <person name="Livny J."/>
            <person name="Vlamakis H."/>
            <person name="Clish C."/>
            <person name="Bullock K."/>
            <person name="Deik A."/>
            <person name="Scott J."/>
            <person name="Pierce K.A."/>
            <person name="Xavier R.J."/>
            <person name="Alm E.J."/>
        </authorList>
    </citation>
    <scope>NUCLEOTIDE SEQUENCE [LARGE SCALE GENOMIC DNA]</scope>
    <source>
        <strain evidence="1 2">BIOML-B9</strain>
    </source>
</reference>